<gene>
    <name evidence="2" type="primary">LOC111116057</name>
</gene>
<dbReference type="GeneID" id="111116057"/>
<dbReference type="KEGG" id="cvn:111116057"/>
<dbReference type="AlphaFoldDB" id="A0A8B8C4Y3"/>
<organism evidence="1 2">
    <name type="scientific">Crassostrea virginica</name>
    <name type="common">Eastern oyster</name>
    <dbReference type="NCBI Taxonomy" id="6565"/>
    <lineage>
        <taxon>Eukaryota</taxon>
        <taxon>Metazoa</taxon>
        <taxon>Spiralia</taxon>
        <taxon>Lophotrochozoa</taxon>
        <taxon>Mollusca</taxon>
        <taxon>Bivalvia</taxon>
        <taxon>Autobranchia</taxon>
        <taxon>Pteriomorphia</taxon>
        <taxon>Ostreida</taxon>
        <taxon>Ostreoidea</taxon>
        <taxon>Ostreidae</taxon>
        <taxon>Crassostrea</taxon>
    </lineage>
</organism>
<keyword evidence="1" id="KW-1185">Reference proteome</keyword>
<evidence type="ECO:0000313" key="1">
    <source>
        <dbReference type="Proteomes" id="UP000694844"/>
    </source>
</evidence>
<proteinExistence type="predicted"/>
<sequence>MYKPKIQACRTRQNSERKRSKILFKMFLPRPLFHINYYDHLNKNGVWENHRNLHDATQTPNLTSVIGANLPQNNIQSLITPDKHRRKGQKKHKSSPTILNQCVNNQLILCKPENQSCDLEEPEKNRRNYQTSSKIINKDRPQSLIDAYKSSVNVMTDLATTGDLYAQSDVNKRSTVYLKQQEVQEAVQKAEAGTTGQKRVKEQDGEIYKQMKGAYLEKSMSPQHRVSIARDPVNAQRIQQCEQAKLVARYASDKTGISLTDIYTGRISFTEKAKERDDQRNDARGHFPANLSSKPRKLCHMTEDNAFHDRGGLVCTIQPAANDVWDNRKVMFHDNDSASSDWTTSTSGCEMEEPITLEEVRDHMCFYVFCCGLCFD</sequence>
<dbReference type="Proteomes" id="UP000694844">
    <property type="component" value="Chromosome 9"/>
</dbReference>
<evidence type="ECO:0000313" key="2">
    <source>
        <dbReference type="RefSeq" id="XP_022310752.1"/>
    </source>
</evidence>
<dbReference type="RefSeq" id="XP_022310752.1">
    <property type="nucleotide sequence ID" value="XM_022455044.1"/>
</dbReference>
<reference evidence="2" key="1">
    <citation type="submission" date="2025-08" db="UniProtKB">
        <authorList>
            <consortium name="RefSeq"/>
        </authorList>
    </citation>
    <scope>IDENTIFICATION</scope>
    <source>
        <tissue evidence="2">Whole sample</tissue>
    </source>
</reference>
<protein>
    <submittedName>
        <fullName evidence="2">Uncharacterized protein LOC111116057</fullName>
    </submittedName>
</protein>
<name>A0A8B8C4Y3_CRAVI</name>
<dbReference type="OrthoDB" id="10562736at2759"/>
<accession>A0A8B8C4Y3</accession>